<proteinExistence type="inferred from homology"/>
<dbReference type="AlphaFoldDB" id="A0A841EVW5"/>
<feature type="domain" description="Pseudouridine synthase II N-terminal" evidence="6">
    <location>
        <begin position="44"/>
        <end position="191"/>
    </location>
</feature>
<keyword evidence="3 5" id="KW-0819">tRNA processing</keyword>
<comment type="catalytic activity">
    <reaction evidence="1 5">
        <text>uridine(55) in tRNA = pseudouridine(55) in tRNA</text>
        <dbReference type="Rhea" id="RHEA:42532"/>
        <dbReference type="Rhea" id="RHEA-COMP:10101"/>
        <dbReference type="Rhea" id="RHEA-COMP:10102"/>
        <dbReference type="ChEBI" id="CHEBI:65314"/>
        <dbReference type="ChEBI" id="CHEBI:65315"/>
        <dbReference type="EC" id="5.4.99.25"/>
    </reaction>
</comment>
<name>A0A841EVW5_9BACT</name>
<dbReference type="GO" id="GO:0160148">
    <property type="term" value="F:tRNA pseudouridine(55) synthase activity"/>
    <property type="evidence" value="ECO:0007669"/>
    <property type="project" value="UniProtKB-EC"/>
</dbReference>
<evidence type="ECO:0000256" key="2">
    <source>
        <dbReference type="ARBA" id="ARBA00005642"/>
    </source>
</evidence>
<comment type="caution">
    <text evidence="7">The sequence shown here is derived from an EMBL/GenBank/DDBJ whole genome shotgun (WGS) entry which is preliminary data.</text>
</comment>
<feature type="active site" description="Nucleophile" evidence="5">
    <location>
        <position position="55"/>
    </location>
</feature>
<evidence type="ECO:0000313" key="8">
    <source>
        <dbReference type="Proteomes" id="UP000524404"/>
    </source>
</evidence>
<evidence type="ECO:0000256" key="4">
    <source>
        <dbReference type="ARBA" id="ARBA00023235"/>
    </source>
</evidence>
<evidence type="ECO:0000313" key="7">
    <source>
        <dbReference type="EMBL" id="MBB6004450.1"/>
    </source>
</evidence>
<dbReference type="InterPro" id="IPR020103">
    <property type="entry name" value="PsdUridine_synth_cat_dom_sf"/>
</dbReference>
<dbReference type="GO" id="GO:1990481">
    <property type="term" value="P:mRNA pseudouridine synthesis"/>
    <property type="evidence" value="ECO:0007669"/>
    <property type="project" value="TreeGrafter"/>
</dbReference>
<dbReference type="CDD" id="cd02573">
    <property type="entry name" value="PseudoU_synth_EcTruB"/>
    <property type="match status" value="1"/>
</dbReference>
<dbReference type="Proteomes" id="UP000524404">
    <property type="component" value="Unassembled WGS sequence"/>
</dbReference>
<evidence type="ECO:0000256" key="5">
    <source>
        <dbReference type="HAMAP-Rule" id="MF_01080"/>
    </source>
</evidence>
<evidence type="ECO:0000259" key="6">
    <source>
        <dbReference type="Pfam" id="PF01509"/>
    </source>
</evidence>
<dbReference type="InterPro" id="IPR014780">
    <property type="entry name" value="tRNA_psdUridine_synth_TruB"/>
</dbReference>
<dbReference type="RefSeq" id="WP_184135448.1">
    <property type="nucleotide sequence ID" value="NZ_JACHKT010000024.1"/>
</dbReference>
<dbReference type="EMBL" id="JACHKT010000024">
    <property type="protein sequence ID" value="MBB6004450.1"/>
    <property type="molecule type" value="Genomic_DNA"/>
</dbReference>
<dbReference type="SUPFAM" id="SSF55120">
    <property type="entry name" value="Pseudouridine synthase"/>
    <property type="match status" value="1"/>
</dbReference>
<dbReference type="EC" id="5.4.99.25" evidence="5"/>
<dbReference type="Pfam" id="PF01509">
    <property type="entry name" value="TruB_N"/>
    <property type="match status" value="1"/>
</dbReference>
<reference evidence="7 8" key="1">
    <citation type="submission" date="2020-08" db="EMBL/GenBank/DDBJ databases">
        <title>Functional genomics of gut bacteria from endangered species of beetles.</title>
        <authorList>
            <person name="Carlos-Shanley C."/>
        </authorList>
    </citation>
    <scope>NUCLEOTIDE SEQUENCE [LARGE SCALE GENOMIC DNA]</scope>
    <source>
        <strain evidence="7 8">S00070</strain>
    </source>
</reference>
<dbReference type="InterPro" id="IPR002501">
    <property type="entry name" value="PsdUridine_synth_N"/>
</dbReference>
<dbReference type="GO" id="GO:0031119">
    <property type="term" value="P:tRNA pseudouridine synthesis"/>
    <property type="evidence" value="ECO:0007669"/>
    <property type="project" value="UniProtKB-UniRule"/>
</dbReference>
<comment type="function">
    <text evidence="5">Responsible for synthesis of pseudouridine from uracil-55 in the psi GC loop of transfer RNAs.</text>
</comment>
<keyword evidence="8" id="KW-1185">Reference proteome</keyword>
<comment type="similarity">
    <text evidence="2 5">Belongs to the pseudouridine synthase TruB family. Type 1 subfamily.</text>
</comment>
<evidence type="ECO:0000256" key="1">
    <source>
        <dbReference type="ARBA" id="ARBA00000385"/>
    </source>
</evidence>
<dbReference type="GO" id="GO:0003723">
    <property type="term" value="F:RNA binding"/>
    <property type="evidence" value="ECO:0007669"/>
    <property type="project" value="InterPro"/>
</dbReference>
<evidence type="ECO:0000256" key="3">
    <source>
        <dbReference type="ARBA" id="ARBA00022694"/>
    </source>
</evidence>
<dbReference type="PANTHER" id="PTHR13767">
    <property type="entry name" value="TRNA-PSEUDOURIDINE SYNTHASE"/>
    <property type="match status" value="1"/>
</dbReference>
<dbReference type="PANTHER" id="PTHR13767:SF2">
    <property type="entry name" value="PSEUDOURIDYLATE SYNTHASE TRUB1"/>
    <property type="match status" value="1"/>
</dbReference>
<organism evidence="7 8">
    <name type="scientific">Arcicella rosea</name>
    <dbReference type="NCBI Taxonomy" id="502909"/>
    <lineage>
        <taxon>Bacteria</taxon>
        <taxon>Pseudomonadati</taxon>
        <taxon>Bacteroidota</taxon>
        <taxon>Cytophagia</taxon>
        <taxon>Cytophagales</taxon>
        <taxon>Flectobacillaceae</taxon>
        <taxon>Arcicella</taxon>
    </lineage>
</organism>
<dbReference type="NCBIfam" id="TIGR00431">
    <property type="entry name" value="TruB"/>
    <property type="match status" value="1"/>
</dbReference>
<accession>A0A841EVW5</accession>
<protein>
    <recommendedName>
        <fullName evidence="5">tRNA pseudouridine synthase B</fullName>
        <ecNumber evidence="5">5.4.99.25</ecNumber>
    </recommendedName>
    <alternativeName>
        <fullName evidence="5">tRNA pseudouridine(55) synthase</fullName>
        <shortName evidence="5">Psi55 synthase</shortName>
    </alternativeName>
    <alternativeName>
        <fullName evidence="5">tRNA pseudouridylate synthase</fullName>
    </alternativeName>
    <alternativeName>
        <fullName evidence="5">tRNA-uridine isomerase</fullName>
    </alternativeName>
</protein>
<dbReference type="HAMAP" id="MF_01080">
    <property type="entry name" value="TruB_bact"/>
    <property type="match status" value="1"/>
</dbReference>
<keyword evidence="4 5" id="KW-0413">Isomerase</keyword>
<sequence length="237" mass="26698">MNQEEIIQKNINQTSPDPGEVLLIDKPLTWTSFDVVKKLKFAGKFKKIGHAGTLDPLATGLLILCTGKMTKQIDSFQAQEKEYSGTFVLGKTTPSIDLETAFEEELPIEHINENLLQDALSKFQGKILQIPPIYSAIQVNGKRLYELARKGKTDADIEIKSREVEIFKFDIDSSNFPEISFTIVCSKGTYIRSLVRDFGLACQSGAYLSSLRREKIGKFDVKNALTIQEFIEQRKVD</sequence>
<gene>
    <name evidence="5" type="primary">truB</name>
    <name evidence="7" type="ORF">HNP25_003113</name>
</gene>
<dbReference type="Gene3D" id="3.30.2350.10">
    <property type="entry name" value="Pseudouridine synthase"/>
    <property type="match status" value="1"/>
</dbReference>